<proteinExistence type="predicted"/>
<accession>A0A8B3CPV9</accession>
<dbReference type="EMBL" id="QHCS01000003">
    <property type="protein sequence ID" value="RHX85381.1"/>
    <property type="molecule type" value="Genomic_DNA"/>
</dbReference>
<sequence length="83" mass="9251">MRIIEFRWRENSGGFALPQEQTFCKDKTPPVFVGTPTNFSPTMSSSLKTSPTFTDKNSVAKTRSEGFGKGKLSISDWKSLDKS</sequence>
<dbReference type="AlphaFoldDB" id="A0A8B3CPV9"/>
<evidence type="ECO:0000313" key="2">
    <source>
        <dbReference type="EMBL" id="RHX85381.1"/>
    </source>
</evidence>
<evidence type="ECO:0000313" key="3">
    <source>
        <dbReference type="Proteomes" id="UP000266669"/>
    </source>
</evidence>
<protein>
    <submittedName>
        <fullName evidence="2">Uncharacterized protein</fullName>
    </submittedName>
</protein>
<gene>
    <name evidence="2" type="ORF">DLM78_14885</name>
</gene>
<evidence type="ECO:0000256" key="1">
    <source>
        <dbReference type="SAM" id="MobiDB-lite"/>
    </source>
</evidence>
<dbReference type="Proteomes" id="UP000266669">
    <property type="component" value="Unassembled WGS sequence"/>
</dbReference>
<organism evidence="2 3">
    <name type="scientific">Leptospira stimsonii</name>
    <dbReference type="NCBI Taxonomy" id="2202203"/>
    <lineage>
        <taxon>Bacteria</taxon>
        <taxon>Pseudomonadati</taxon>
        <taxon>Spirochaetota</taxon>
        <taxon>Spirochaetia</taxon>
        <taxon>Leptospirales</taxon>
        <taxon>Leptospiraceae</taxon>
        <taxon>Leptospira</taxon>
    </lineage>
</organism>
<comment type="caution">
    <text evidence="2">The sequence shown here is derived from an EMBL/GenBank/DDBJ whole genome shotgun (WGS) entry which is preliminary data.</text>
</comment>
<reference evidence="3" key="1">
    <citation type="submission" date="2018-05" db="EMBL/GenBank/DDBJ databases">
        <title>Leptospira yasudae sp. nov. and Leptospira stimsonii sp. nov., two pathogenic species of the genus Leptospira isolated from environmental sources.</title>
        <authorList>
            <person name="Casanovas-Massana A."/>
            <person name="Hamond C."/>
            <person name="Santos L.A."/>
            <person name="Hacker K.P."/>
            <person name="Balassiano I."/>
            <person name="Medeiros M.A."/>
            <person name="Reis M.G."/>
            <person name="Ko A.I."/>
            <person name="Wunder E.A."/>
        </authorList>
    </citation>
    <scope>NUCLEOTIDE SEQUENCE [LARGE SCALE GENOMIC DNA]</scope>
    <source>
        <strain evidence="3">AMB6-RJ</strain>
    </source>
</reference>
<feature type="compositionally biased region" description="Polar residues" evidence="1">
    <location>
        <begin position="36"/>
        <end position="61"/>
    </location>
</feature>
<feature type="region of interest" description="Disordered" evidence="1">
    <location>
        <begin position="36"/>
        <end position="83"/>
    </location>
</feature>
<name>A0A8B3CPV9_9LEPT</name>